<dbReference type="PANTHER" id="PTHR30383">
    <property type="entry name" value="THIOESTERASE 1/PROTEASE 1/LYSOPHOSPHOLIPASE L1"/>
    <property type="match status" value="1"/>
</dbReference>
<organism evidence="4 5">
    <name type="scientific">Paenibacillus tianjinensis</name>
    <dbReference type="NCBI Taxonomy" id="2810347"/>
    <lineage>
        <taxon>Bacteria</taxon>
        <taxon>Bacillati</taxon>
        <taxon>Bacillota</taxon>
        <taxon>Bacilli</taxon>
        <taxon>Bacillales</taxon>
        <taxon>Paenibacillaceae</taxon>
        <taxon>Paenibacillus</taxon>
    </lineage>
</organism>
<dbReference type="InterPro" id="IPR013830">
    <property type="entry name" value="SGNH_hydro"/>
</dbReference>
<evidence type="ECO:0000313" key="4">
    <source>
        <dbReference type="EMBL" id="QSF43114.1"/>
    </source>
</evidence>
<dbReference type="InterPro" id="IPR036514">
    <property type="entry name" value="SGNH_hydro_sf"/>
</dbReference>
<evidence type="ECO:0000259" key="3">
    <source>
        <dbReference type="Pfam" id="PF13472"/>
    </source>
</evidence>
<evidence type="ECO:0000256" key="1">
    <source>
        <dbReference type="SAM" id="MobiDB-lite"/>
    </source>
</evidence>
<evidence type="ECO:0000313" key="5">
    <source>
        <dbReference type="Proteomes" id="UP000663452"/>
    </source>
</evidence>
<proteinExistence type="predicted"/>
<sequence>MENRTYGGIALKDSKWTWRSVSLISIAATIILIVGFVSAVGDILNPQGEALSTALPQQTAVPTAAAGDSMRILALGDSLAKGTGDNDGSGFVKRTLDGLSADGGYAELLGNMGINGLTTAGLQTKLKEEGVRYALRQANIILVSIGGNDLFRGSDILGESTEGQGPATPGPSPSAAAEKQDTVSSVHATGIIDGKNSALVTSTPKPNEAELTPESLLAALPDAAKRLGEILQTISEINPQAQIFYVGLYNPFGDIKDLLVPGNQAATAWNNAAMDIINTHSNMTLVPTFDLFNRHLDKYLSGDHFHPNGDGYQRISERIIQAVR</sequence>
<name>A0ABX7L7Y6_9BACL</name>
<dbReference type="InterPro" id="IPR051532">
    <property type="entry name" value="Ester_Hydrolysis_Enzymes"/>
</dbReference>
<dbReference type="SUPFAM" id="SSF52266">
    <property type="entry name" value="SGNH hydrolase"/>
    <property type="match status" value="1"/>
</dbReference>
<accession>A0ABX7L7Y6</accession>
<feature type="region of interest" description="Disordered" evidence="1">
    <location>
        <begin position="156"/>
        <end position="183"/>
    </location>
</feature>
<gene>
    <name evidence="4" type="ORF">JRJ22_17695</name>
</gene>
<dbReference type="Proteomes" id="UP000663452">
    <property type="component" value="Chromosome"/>
</dbReference>
<keyword evidence="2" id="KW-0812">Transmembrane</keyword>
<keyword evidence="2" id="KW-1133">Transmembrane helix</keyword>
<dbReference type="Gene3D" id="3.40.50.1110">
    <property type="entry name" value="SGNH hydrolase"/>
    <property type="match status" value="1"/>
</dbReference>
<dbReference type="Pfam" id="PF13472">
    <property type="entry name" value="Lipase_GDSL_2"/>
    <property type="match status" value="1"/>
</dbReference>
<keyword evidence="2" id="KW-0472">Membrane</keyword>
<feature type="domain" description="SGNH hydrolase-type esterase" evidence="3">
    <location>
        <begin position="74"/>
        <end position="314"/>
    </location>
</feature>
<evidence type="ECO:0000256" key="2">
    <source>
        <dbReference type="SAM" id="Phobius"/>
    </source>
</evidence>
<keyword evidence="5" id="KW-1185">Reference proteome</keyword>
<feature type="transmembrane region" description="Helical" evidence="2">
    <location>
        <begin position="21"/>
        <end position="41"/>
    </location>
</feature>
<dbReference type="EMBL" id="CP070969">
    <property type="protein sequence ID" value="QSF43114.1"/>
    <property type="molecule type" value="Genomic_DNA"/>
</dbReference>
<dbReference type="PANTHER" id="PTHR30383:SF27">
    <property type="entry name" value="SPORE GERMINATION LIPASE LIPC"/>
    <property type="match status" value="1"/>
</dbReference>
<reference evidence="4 5" key="1">
    <citation type="submission" date="2021-02" db="EMBL/GenBank/DDBJ databases">
        <title>Paenibacillus tianjinensis sp. nov.</title>
        <authorList>
            <person name="Liu H."/>
        </authorList>
    </citation>
    <scope>NUCLEOTIDE SEQUENCE [LARGE SCALE GENOMIC DNA]</scope>
    <source>
        <strain evidence="4 5">TB2019</strain>
    </source>
</reference>
<protein>
    <submittedName>
        <fullName evidence="4">Lysophospholipase</fullName>
    </submittedName>
</protein>